<proteinExistence type="predicted"/>
<dbReference type="Gene3D" id="3.30.420.10">
    <property type="entry name" value="Ribonuclease H-like superfamily/Ribonuclease H"/>
    <property type="match status" value="1"/>
</dbReference>
<evidence type="ECO:0000313" key="4">
    <source>
        <dbReference type="Proteomes" id="UP001462640"/>
    </source>
</evidence>
<dbReference type="InterPro" id="IPR036397">
    <property type="entry name" value="RNaseH_sf"/>
</dbReference>
<gene>
    <name evidence="3" type="ORF">ABDJ40_00800</name>
</gene>
<protein>
    <submittedName>
        <fullName evidence="3">DDE-type integrase/transposase/recombinase</fullName>
    </submittedName>
</protein>
<organism evidence="3 4">
    <name type="scientific">Roseateles flavus</name>
    <dbReference type="NCBI Taxonomy" id="3149041"/>
    <lineage>
        <taxon>Bacteria</taxon>
        <taxon>Pseudomonadati</taxon>
        <taxon>Pseudomonadota</taxon>
        <taxon>Betaproteobacteria</taxon>
        <taxon>Burkholderiales</taxon>
        <taxon>Sphaerotilaceae</taxon>
        <taxon>Roseateles</taxon>
    </lineage>
</organism>
<name>A0ABV0G8C9_9BURK</name>
<feature type="region of interest" description="Disordered" evidence="1">
    <location>
        <begin position="58"/>
        <end position="80"/>
    </location>
</feature>
<dbReference type="RefSeq" id="WP_347604806.1">
    <property type="nucleotide sequence ID" value="NZ_JBDPZC010000001.1"/>
</dbReference>
<evidence type="ECO:0000313" key="3">
    <source>
        <dbReference type="EMBL" id="MEO3711298.1"/>
    </source>
</evidence>
<evidence type="ECO:0000259" key="2">
    <source>
        <dbReference type="PROSITE" id="PS50994"/>
    </source>
</evidence>
<feature type="compositionally biased region" description="Low complexity" evidence="1">
    <location>
        <begin position="131"/>
        <end position="140"/>
    </location>
</feature>
<dbReference type="InterPro" id="IPR012337">
    <property type="entry name" value="RNaseH-like_sf"/>
</dbReference>
<feature type="compositionally biased region" description="Basic and acidic residues" evidence="1">
    <location>
        <begin position="58"/>
        <end position="70"/>
    </location>
</feature>
<feature type="domain" description="Integrase catalytic" evidence="2">
    <location>
        <begin position="253"/>
        <end position="456"/>
    </location>
</feature>
<accession>A0ABV0G8C9</accession>
<reference evidence="3 4" key="1">
    <citation type="submission" date="2024-05" db="EMBL/GenBank/DDBJ databases">
        <title>Roseateles sp. 2.12 16S ribosomal RNA gene Genome sequencing and assembly.</title>
        <authorList>
            <person name="Woo H."/>
        </authorList>
    </citation>
    <scope>NUCLEOTIDE SEQUENCE [LARGE SCALE GENOMIC DNA]</scope>
    <source>
        <strain evidence="3 4">2.12</strain>
    </source>
</reference>
<keyword evidence="4" id="KW-1185">Reference proteome</keyword>
<dbReference type="PROSITE" id="PS50994">
    <property type="entry name" value="INTEGRASE"/>
    <property type="match status" value="1"/>
</dbReference>
<dbReference type="InterPro" id="IPR001584">
    <property type="entry name" value="Integrase_cat-core"/>
</dbReference>
<comment type="caution">
    <text evidence="3">The sequence shown here is derived from an EMBL/GenBank/DDBJ whole genome shotgun (WGS) entry which is preliminary data.</text>
</comment>
<sequence>MQLFSFTPGQPFRLFKQRYFVTDVRNDIVTARDEATDAVKDFEASTLLMHYSAKNLRADKPPKKLAERRPPSRIKRSTPLLADASEKAVDSSRRKYAYLKAIAQAGVPFKAGDPALIEVLQDVAASRGEDSPPSFSSLSRTRSRFVRSGGDPASCLPRYDLRGAPGKPRFNAAIERVLQFTIDNHHMTIEAESMRSSYDEFRRVCIEKHGLDDGFDASMLPSYSTFRRRVMARSAYEIYAARNGERAAEKTFRHARPNHDKPGLNEVWEIDHTPLDLLVVDTLRGMVAKRPRFTVILEACTRSVMGFDVDFTGDSSQAVLNALCHAITPKTYVKQRYPDIEHAWPCHGAPLVLRCDNGKEFHSESVRKACEEVGIEDIEYCAARRPTSKGRVERFFRTMSEGFLRSLPGYAGPDLQRRKDLEEANLPVIDLETFVHLLHIWVIDVYMQKDHSGSPS</sequence>
<dbReference type="SUPFAM" id="SSF53098">
    <property type="entry name" value="Ribonuclease H-like"/>
    <property type="match status" value="1"/>
</dbReference>
<evidence type="ECO:0000256" key="1">
    <source>
        <dbReference type="SAM" id="MobiDB-lite"/>
    </source>
</evidence>
<feature type="region of interest" description="Disordered" evidence="1">
    <location>
        <begin position="127"/>
        <end position="146"/>
    </location>
</feature>
<dbReference type="Proteomes" id="UP001462640">
    <property type="component" value="Unassembled WGS sequence"/>
</dbReference>
<dbReference type="EMBL" id="JBDPZC010000001">
    <property type="protein sequence ID" value="MEO3711298.1"/>
    <property type="molecule type" value="Genomic_DNA"/>
</dbReference>